<evidence type="ECO:0000313" key="2">
    <source>
        <dbReference type="WBParaSite" id="PDA_v2.g14508.t1"/>
    </source>
</evidence>
<dbReference type="Proteomes" id="UP000887578">
    <property type="component" value="Unplaced"/>
</dbReference>
<accession>A0A914PAE4</accession>
<sequence length="89" mass="10040">MICKVIKRFATKADTLAKATLHSFEQRFEYQGGRMLLGVYRRGADPDPTRVMGPSVLQKEKSTEAITGNCEFTDFTPKIKSKPKTDEQV</sequence>
<protein>
    <submittedName>
        <fullName evidence="2">Uncharacterized protein</fullName>
    </submittedName>
</protein>
<dbReference type="WBParaSite" id="PDA_v2.g14508.t1">
    <property type="protein sequence ID" value="PDA_v2.g14508.t1"/>
    <property type="gene ID" value="PDA_v2.g14508"/>
</dbReference>
<evidence type="ECO:0000313" key="1">
    <source>
        <dbReference type="Proteomes" id="UP000887578"/>
    </source>
</evidence>
<proteinExistence type="predicted"/>
<name>A0A914PAE4_9BILA</name>
<organism evidence="1 2">
    <name type="scientific">Panagrolaimus davidi</name>
    <dbReference type="NCBI Taxonomy" id="227884"/>
    <lineage>
        <taxon>Eukaryota</taxon>
        <taxon>Metazoa</taxon>
        <taxon>Ecdysozoa</taxon>
        <taxon>Nematoda</taxon>
        <taxon>Chromadorea</taxon>
        <taxon>Rhabditida</taxon>
        <taxon>Tylenchina</taxon>
        <taxon>Panagrolaimomorpha</taxon>
        <taxon>Panagrolaimoidea</taxon>
        <taxon>Panagrolaimidae</taxon>
        <taxon>Panagrolaimus</taxon>
    </lineage>
</organism>
<dbReference type="AlphaFoldDB" id="A0A914PAE4"/>
<keyword evidence="1" id="KW-1185">Reference proteome</keyword>
<reference evidence="2" key="1">
    <citation type="submission" date="2022-11" db="UniProtKB">
        <authorList>
            <consortium name="WormBaseParasite"/>
        </authorList>
    </citation>
    <scope>IDENTIFICATION</scope>
</reference>